<evidence type="ECO:0000313" key="6">
    <source>
        <dbReference type="Proteomes" id="UP000683925"/>
    </source>
</evidence>
<dbReference type="EMBL" id="CAJJDP010000085">
    <property type="protein sequence ID" value="CAD8185634.1"/>
    <property type="molecule type" value="Genomic_DNA"/>
</dbReference>
<evidence type="ECO:0000256" key="4">
    <source>
        <dbReference type="SAM" id="Phobius"/>
    </source>
</evidence>
<dbReference type="NCBIfam" id="TIGR02232">
    <property type="entry name" value="myxo_disulf_rpt"/>
    <property type="match status" value="3"/>
</dbReference>
<dbReference type="PANTHER" id="PTHR38934:SF6">
    <property type="entry name" value="CHROMOSOME UNDETERMINED SCAFFOLD_176, WHOLE GENOME SHOTGUN SEQUENCE"/>
    <property type="match status" value="1"/>
</dbReference>
<proteinExistence type="predicted"/>
<dbReference type="Pfam" id="PF13948">
    <property type="entry name" value="DUF4215"/>
    <property type="match status" value="4"/>
</dbReference>
<keyword evidence="4" id="KW-0812">Transmembrane</keyword>
<dbReference type="OrthoDB" id="19903at2759"/>
<keyword evidence="3" id="KW-1015">Disulfide bond</keyword>
<sequence>MISTLLLVFIDQLKIRCELIQLYENFNSLKIEKTIGWSCLNNQYPIVYNCKYGMDLIKVDMSCNEIQHKITEILPHFQVQIYVDIYFYGDLNAEDKIVILIDEQQWQNTYLPTLTQPLGKSHQCISYDQNRNYQIRKTLVIDLSHNIENLNLVLRSTLSQNFETKSYLFRNLQIFYNPCSKTCKTCNGGQTNQCTSCYQNIPLTSGTCSSCKWNINLTFLLIPKGCVVQCPDEYSYDKDKVCQKNSKLITYTASQLIKNKESYQISGNLESSVILLRLTLKVELSGKNQVVLQINGKKIATISQFNIQAKLKYQYLQTMKQQIIEFDAPINSGQFIIKIDGSKKIFAFNVLPKVKVQYFVCALNCQLCKDNENCEICLQNYFLYFGECLTTCPDPTIVSNKSCIYPLQLNYDESLEVRILVKEFYDFSTTKERVNELFTLQETNNSIYNFQKGEQIYFSYLDKKRIFGGPFVWVNAKFKFDLKLENIRENIVIYFDVILGDEKMNRTVFHYKINSQDEKTLILNNKKDLKLDQNWSDDYCVDVISVRETIEYQDNNNQLIILFYCDNSFNNANTTFCGIQNLIVAIQPPKSGESGLSEEEEQIDDQDLESTFEISICGDEKVSEDEECDDGNLVPFDGCFNCQYQCQYLCQFCIKGECLFMFEEQSFKQTESNISQGLDEKLLQVCHIYCEICIQGICLQCQTGYYMNIISNICESKCGDIIISGQEQCDDGNLDNYDGCSDCQFNEYENCPKLQTCAVCHYDKCLKCIDGYTLENNKCISICGDALINKLEEQCDNPNEKGCVNCQIETGYVCSGISYSVCKTCGDYCTVCQTINQFNLICKDCLIGYYPVLDRCLECDKNCISCKGQSNLCTSCYRSDCELCESVPGFYTDFERKRCFAQCGDGILVIDEEECDDGNIEDADGCDSQCKIEFAQKQLNDLLVWHFNGNSSYEFSLMNSEYKLELNCQDPLIAIDGMDKNDFFFNISVINNICRVEFVFFKSVFKSNTIHVELSLSFQENRLLYQNNVRVIQFDIQPNEQIILSADEKMQANQIANVQQSFGFLFVLIIPVSIVTNLYEYLWGVLEILSWVNNFYFLNVHYPFNVEIFLLNQDWSAFVALPTYQGLNQPDCSYYFAAPLKFQNKGIDPLFFNNIQIPFIFIITIFLIYELNFILLSLLNALISVENNKIQINHKHFSIFCLQAKRKTQQTQVQQLQQDRRRTHS</sequence>
<keyword evidence="4" id="KW-0472">Membrane</keyword>
<dbReference type="Proteomes" id="UP000683925">
    <property type="component" value="Unassembled WGS sequence"/>
</dbReference>
<evidence type="ECO:0000313" key="5">
    <source>
        <dbReference type="EMBL" id="CAD8185634.1"/>
    </source>
</evidence>
<evidence type="ECO:0000256" key="1">
    <source>
        <dbReference type="ARBA" id="ARBA00022729"/>
    </source>
</evidence>
<reference evidence="5" key="1">
    <citation type="submission" date="2021-01" db="EMBL/GenBank/DDBJ databases">
        <authorList>
            <consortium name="Genoscope - CEA"/>
            <person name="William W."/>
        </authorList>
    </citation>
    <scope>NUCLEOTIDE SEQUENCE</scope>
</reference>
<keyword evidence="4" id="KW-1133">Transmembrane helix</keyword>
<dbReference type="PANTHER" id="PTHR38934">
    <property type="entry name" value="HYPHALLY REGULATED CELL WALL PROTEIN 1"/>
    <property type="match status" value="1"/>
</dbReference>
<dbReference type="InterPro" id="IPR011936">
    <property type="entry name" value="Myxo_disulph_rpt"/>
</dbReference>
<keyword evidence="6" id="KW-1185">Reference proteome</keyword>
<keyword evidence="1" id="KW-0732">Signal</keyword>
<feature type="transmembrane region" description="Helical" evidence="4">
    <location>
        <begin position="1159"/>
        <end position="1183"/>
    </location>
</feature>
<gene>
    <name evidence="5" type="ORF">POCTA_138.1.T0860063</name>
</gene>
<evidence type="ECO:0000256" key="2">
    <source>
        <dbReference type="ARBA" id="ARBA00022737"/>
    </source>
</evidence>
<protein>
    <recommendedName>
        <fullName evidence="7">Insulin-like growth factor binding protein, N-terminal</fullName>
    </recommendedName>
</protein>
<dbReference type="CDD" id="cd00064">
    <property type="entry name" value="FU"/>
    <property type="match status" value="1"/>
</dbReference>
<accession>A0A8S1W6S9</accession>
<organism evidence="5 6">
    <name type="scientific">Paramecium octaurelia</name>
    <dbReference type="NCBI Taxonomy" id="43137"/>
    <lineage>
        <taxon>Eukaryota</taxon>
        <taxon>Sar</taxon>
        <taxon>Alveolata</taxon>
        <taxon>Ciliophora</taxon>
        <taxon>Intramacronucleata</taxon>
        <taxon>Oligohymenophorea</taxon>
        <taxon>Peniculida</taxon>
        <taxon>Parameciidae</taxon>
        <taxon>Paramecium</taxon>
    </lineage>
</organism>
<evidence type="ECO:0000256" key="3">
    <source>
        <dbReference type="ARBA" id="ARBA00023157"/>
    </source>
</evidence>
<dbReference type="SMART" id="SM00261">
    <property type="entry name" value="FU"/>
    <property type="match status" value="5"/>
</dbReference>
<evidence type="ECO:0008006" key="7">
    <source>
        <dbReference type="Google" id="ProtNLM"/>
    </source>
</evidence>
<comment type="caution">
    <text evidence="5">The sequence shown here is derived from an EMBL/GenBank/DDBJ whole genome shotgun (WGS) entry which is preliminary data.</text>
</comment>
<dbReference type="OMA" id="EISICGD"/>
<dbReference type="InterPro" id="IPR006212">
    <property type="entry name" value="Furin_repeat"/>
</dbReference>
<dbReference type="AlphaFoldDB" id="A0A8S1W6S9"/>
<keyword evidence="2" id="KW-0677">Repeat</keyword>
<name>A0A8S1W6S9_PAROT</name>